<feature type="domain" description="Histidine kinase/HSP90-like ATPase" evidence="2">
    <location>
        <begin position="22"/>
        <end position="124"/>
    </location>
</feature>
<protein>
    <recommendedName>
        <fullName evidence="2">Histidine kinase/HSP90-like ATPase domain-containing protein</fullName>
    </recommendedName>
</protein>
<dbReference type="SUPFAM" id="SSF55874">
    <property type="entry name" value="ATPase domain of HSP90 chaperone/DNA topoisomerase II/histidine kinase"/>
    <property type="match status" value="1"/>
</dbReference>
<dbReference type="InterPro" id="IPR003594">
    <property type="entry name" value="HATPase_dom"/>
</dbReference>
<evidence type="ECO:0000313" key="4">
    <source>
        <dbReference type="Proteomes" id="UP001500503"/>
    </source>
</evidence>
<dbReference type="RefSeq" id="WP_345475939.1">
    <property type="nucleotide sequence ID" value="NZ_BAABHF010000096.1"/>
</dbReference>
<evidence type="ECO:0000256" key="1">
    <source>
        <dbReference type="ARBA" id="ARBA00022527"/>
    </source>
</evidence>
<gene>
    <name evidence="3" type="ORF">GCM10023191_102370</name>
</gene>
<keyword evidence="1" id="KW-0723">Serine/threonine-protein kinase</keyword>
<name>A0ABP8RAS5_9ACTN</name>
<dbReference type="PANTHER" id="PTHR35526">
    <property type="entry name" value="ANTI-SIGMA-F FACTOR RSBW-RELATED"/>
    <property type="match status" value="1"/>
</dbReference>
<sequence length="159" mass="16904">MTDTATTIPADPVMFRRSFAGLPECVADAREFLADCLAGTAWPIDEVVLAADELVTNAVRHSRSGGPGGKFDVRLRIKPACMVQVEICDQGPLPSPTAAAPEYRCEGGLGLPIVKALSDEDGEYTDRLTGFHITWFRILQRPAAAAAQGACTPEGQTTS</sequence>
<dbReference type="EMBL" id="BAABHF010000096">
    <property type="protein sequence ID" value="GAA4522870.1"/>
    <property type="molecule type" value="Genomic_DNA"/>
</dbReference>
<dbReference type="Proteomes" id="UP001500503">
    <property type="component" value="Unassembled WGS sequence"/>
</dbReference>
<dbReference type="CDD" id="cd16936">
    <property type="entry name" value="HATPase_RsbW-like"/>
    <property type="match status" value="1"/>
</dbReference>
<dbReference type="PANTHER" id="PTHR35526:SF3">
    <property type="entry name" value="ANTI-SIGMA-F FACTOR RSBW"/>
    <property type="match status" value="1"/>
</dbReference>
<evidence type="ECO:0000313" key="3">
    <source>
        <dbReference type="EMBL" id="GAA4522870.1"/>
    </source>
</evidence>
<dbReference type="InterPro" id="IPR050267">
    <property type="entry name" value="Anti-sigma-factor_SerPK"/>
</dbReference>
<accession>A0ABP8RAS5</accession>
<keyword evidence="1" id="KW-0808">Transferase</keyword>
<reference evidence="4" key="1">
    <citation type="journal article" date="2019" name="Int. J. Syst. Evol. Microbiol.">
        <title>The Global Catalogue of Microorganisms (GCM) 10K type strain sequencing project: providing services to taxonomists for standard genome sequencing and annotation.</title>
        <authorList>
            <consortium name="The Broad Institute Genomics Platform"/>
            <consortium name="The Broad Institute Genome Sequencing Center for Infectious Disease"/>
            <person name="Wu L."/>
            <person name="Ma J."/>
        </authorList>
    </citation>
    <scope>NUCLEOTIDE SEQUENCE [LARGE SCALE GENOMIC DNA]</scope>
    <source>
        <strain evidence="4">JCM 17933</strain>
    </source>
</reference>
<proteinExistence type="predicted"/>
<dbReference type="Gene3D" id="3.30.565.10">
    <property type="entry name" value="Histidine kinase-like ATPase, C-terminal domain"/>
    <property type="match status" value="1"/>
</dbReference>
<comment type="caution">
    <text evidence="3">The sequence shown here is derived from an EMBL/GenBank/DDBJ whole genome shotgun (WGS) entry which is preliminary data.</text>
</comment>
<keyword evidence="1" id="KW-0418">Kinase</keyword>
<dbReference type="InterPro" id="IPR036890">
    <property type="entry name" value="HATPase_C_sf"/>
</dbReference>
<organism evidence="3 4">
    <name type="scientific">Actinoallomurus oryzae</name>
    <dbReference type="NCBI Taxonomy" id="502180"/>
    <lineage>
        <taxon>Bacteria</taxon>
        <taxon>Bacillati</taxon>
        <taxon>Actinomycetota</taxon>
        <taxon>Actinomycetes</taxon>
        <taxon>Streptosporangiales</taxon>
        <taxon>Thermomonosporaceae</taxon>
        <taxon>Actinoallomurus</taxon>
    </lineage>
</organism>
<keyword evidence="4" id="KW-1185">Reference proteome</keyword>
<dbReference type="Pfam" id="PF13581">
    <property type="entry name" value="HATPase_c_2"/>
    <property type="match status" value="1"/>
</dbReference>
<evidence type="ECO:0000259" key="2">
    <source>
        <dbReference type="Pfam" id="PF13581"/>
    </source>
</evidence>